<dbReference type="OrthoDB" id="9972196at2759"/>
<feature type="region of interest" description="Disordered" evidence="2">
    <location>
        <begin position="126"/>
        <end position="146"/>
    </location>
</feature>
<dbReference type="Proteomes" id="UP000695562">
    <property type="component" value="Unassembled WGS sequence"/>
</dbReference>
<dbReference type="Gene3D" id="2.130.10.10">
    <property type="entry name" value="YVTN repeat-like/Quinoprotein amine dehydrogenase"/>
    <property type="match status" value="1"/>
</dbReference>
<gene>
    <name evidence="3" type="ORF">CYY_009960</name>
</gene>
<evidence type="ECO:0000313" key="3">
    <source>
        <dbReference type="EMBL" id="KAF2068721.1"/>
    </source>
</evidence>
<organism evidence="3 4">
    <name type="scientific">Polysphondylium violaceum</name>
    <dbReference type="NCBI Taxonomy" id="133409"/>
    <lineage>
        <taxon>Eukaryota</taxon>
        <taxon>Amoebozoa</taxon>
        <taxon>Evosea</taxon>
        <taxon>Eumycetozoa</taxon>
        <taxon>Dictyostelia</taxon>
        <taxon>Dictyosteliales</taxon>
        <taxon>Dictyosteliaceae</taxon>
        <taxon>Polysphondylium</taxon>
    </lineage>
</organism>
<dbReference type="SUPFAM" id="SSF51004">
    <property type="entry name" value="C-terminal (heme d1) domain of cytochrome cd1-nitrite reductase"/>
    <property type="match status" value="1"/>
</dbReference>
<dbReference type="Pfam" id="PF10282">
    <property type="entry name" value="Lactonase"/>
    <property type="match status" value="1"/>
</dbReference>
<dbReference type="InterPro" id="IPR019405">
    <property type="entry name" value="Lactonase_7-beta_prop"/>
</dbReference>
<evidence type="ECO:0000256" key="2">
    <source>
        <dbReference type="SAM" id="MobiDB-lite"/>
    </source>
</evidence>
<evidence type="ECO:0000313" key="4">
    <source>
        <dbReference type="Proteomes" id="UP000695562"/>
    </source>
</evidence>
<dbReference type="InterPro" id="IPR011048">
    <property type="entry name" value="Haem_d1_sf"/>
</dbReference>
<evidence type="ECO:0008006" key="5">
    <source>
        <dbReference type="Google" id="ProtNLM"/>
    </source>
</evidence>
<proteinExistence type="inferred from homology"/>
<keyword evidence="4" id="KW-1185">Reference proteome</keyword>
<dbReference type="PANTHER" id="PTHR30344">
    <property type="entry name" value="6-PHOSPHOGLUCONOLACTONASE-RELATED"/>
    <property type="match status" value="1"/>
</dbReference>
<comment type="similarity">
    <text evidence="1">Belongs to the cycloisomerase 2 family.</text>
</comment>
<dbReference type="GO" id="GO:0017057">
    <property type="term" value="F:6-phosphogluconolactonase activity"/>
    <property type="evidence" value="ECO:0007669"/>
    <property type="project" value="TreeGrafter"/>
</dbReference>
<evidence type="ECO:0000256" key="1">
    <source>
        <dbReference type="ARBA" id="ARBA00005564"/>
    </source>
</evidence>
<dbReference type="InterPro" id="IPR015943">
    <property type="entry name" value="WD40/YVTN_repeat-like_dom_sf"/>
</dbReference>
<reference evidence="3" key="1">
    <citation type="submission" date="2020-01" db="EMBL/GenBank/DDBJ databases">
        <title>Development of genomics and gene disruption for Polysphondylium violaceum indicates a role for the polyketide synthase stlB in stalk morphogenesis.</title>
        <authorList>
            <person name="Narita B."/>
            <person name="Kawabe Y."/>
            <person name="Kin K."/>
            <person name="Saito T."/>
            <person name="Gibbs R."/>
            <person name="Kuspa A."/>
            <person name="Muzny D."/>
            <person name="Queller D."/>
            <person name="Richards S."/>
            <person name="Strassman J."/>
            <person name="Sucgang R."/>
            <person name="Worley K."/>
            <person name="Schaap P."/>
        </authorList>
    </citation>
    <scope>NUCLEOTIDE SEQUENCE</scope>
    <source>
        <strain evidence="3">QSvi11</strain>
    </source>
</reference>
<dbReference type="PANTHER" id="PTHR30344:SF1">
    <property type="entry name" value="6-PHOSPHOGLUCONOLACTONASE"/>
    <property type="match status" value="1"/>
</dbReference>
<protein>
    <recommendedName>
        <fullName evidence="5">6-phosphogluconolactonase</fullName>
    </recommendedName>
</protein>
<sequence>MKQKVLLGSYTKAESKGIYQVTLDTDAGRLSDLQLVAEADNPTYLVESKNKQYVYSVGRVNGLGGTISWRCSDNGERYEFVNAVTAEGSSPCFVSISRDLVFGANYHKGCTDVLRVGKDGSLTLTDNVQHSGSGPNKERQAGPHAHYADVTPDGKYLVVVDLGTDQVYTFAIDYDSGKLSSASVYQCEPAQGPRHMVFHPTQSVAYLFTEMSNEVVVLAYTESNGSFTRLQTVPTLPADFKEFSGGAAIRISSDGKYLYASNRGHESIVVFSVADDGRSVSFVEHVPTEGKHPRDFNIDPSGAYLIVANMQTNNLTLFSRDANSGKLRLLQKDFKAPEAVCIVYQ</sequence>
<accession>A0A8J4PM51</accession>
<dbReference type="EMBL" id="AJWJ01000865">
    <property type="protein sequence ID" value="KAF2068721.1"/>
    <property type="molecule type" value="Genomic_DNA"/>
</dbReference>
<dbReference type="FunFam" id="2.130.10.10:FF:000306">
    <property type="entry name" value="3-carboxymuconate cyclase"/>
    <property type="match status" value="1"/>
</dbReference>
<dbReference type="InterPro" id="IPR050282">
    <property type="entry name" value="Cycloisomerase_2"/>
</dbReference>
<comment type="caution">
    <text evidence="3">The sequence shown here is derived from an EMBL/GenBank/DDBJ whole genome shotgun (WGS) entry which is preliminary data.</text>
</comment>
<name>A0A8J4PM51_9MYCE</name>
<dbReference type="AlphaFoldDB" id="A0A8J4PM51"/>
<dbReference type="GO" id="GO:0005829">
    <property type="term" value="C:cytosol"/>
    <property type="evidence" value="ECO:0007669"/>
    <property type="project" value="TreeGrafter"/>
</dbReference>